<organism evidence="2 3">
    <name type="scientific">Zophobas morio</name>
    <dbReference type="NCBI Taxonomy" id="2755281"/>
    <lineage>
        <taxon>Eukaryota</taxon>
        <taxon>Metazoa</taxon>
        <taxon>Ecdysozoa</taxon>
        <taxon>Arthropoda</taxon>
        <taxon>Hexapoda</taxon>
        <taxon>Insecta</taxon>
        <taxon>Pterygota</taxon>
        <taxon>Neoptera</taxon>
        <taxon>Endopterygota</taxon>
        <taxon>Coleoptera</taxon>
        <taxon>Polyphaga</taxon>
        <taxon>Cucujiformia</taxon>
        <taxon>Tenebrionidae</taxon>
        <taxon>Zophobas</taxon>
    </lineage>
</organism>
<keyword evidence="3" id="KW-1185">Reference proteome</keyword>
<accession>A0AA38M5A2</accession>
<comment type="caution">
    <text evidence="2">The sequence shown here is derived from an EMBL/GenBank/DDBJ whole genome shotgun (WGS) entry which is preliminary data.</text>
</comment>
<dbReference type="EMBL" id="JALNTZ010000007">
    <property type="protein sequence ID" value="KAJ3644555.1"/>
    <property type="molecule type" value="Genomic_DNA"/>
</dbReference>
<gene>
    <name evidence="2" type="ORF">Zmor_022280</name>
</gene>
<sequence length="150" mass="16455">MSELSQEEMRRRRLARLAVLDNVSPSNSISPPITPISQSPSSSNQAQSPPSTPIDDKCFTDVNKRPNDDDKELNYEQKDGVFQVPSKPIDMPSSSKRERARAPPQRSDSETSSIHMEVDEVSGCADKAGANTDIDSGFENMEVSRGVMVS</sequence>
<dbReference type="Proteomes" id="UP001168821">
    <property type="component" value="Unassembled WGS sequence"/>
</dbReference>
<evidence type="ECO:0000313" key="2">
    <source>
        <dbReference type="EMBL" id="KAJ3644555.1"/>
    </source>
</evidence>
<feature type="compositionally biased region" description="Low complexity" evidence="1">
    <location>
        <begin position="24"/>
        <end position="49"/>
    </location>
</feature>
<proteinExistence type="predicted"/>
<feature type="compositionally biased region" description="Basic and acidic residues" evidence="1">
    <location>
        <begin position="54"/>
        <end position="79"/>
    </location>
</feature>
<name>A0AA38M5A2_9CUCU</name>
<protein>
    <submittedName>
        <fullName evidence="2">Uncharacterized protein</fullName>
    </submittedName>
</protein>
<evidence type="ECO:0000313" key="3">
    <source>
        <dbReference type="Proteomes" id="UP001168821"/>
    </source>
</evidence>
<feature type="region of interest" description="Disordered" evidence="1">
    <location>
        <begin position="20"/>
        <end position="150"/>
    </location>
</feature>
<dbReference type="AlphaFoldDB" id="A0AA38M5A2"/>
<reference evidence="2" key="1">
    <citation type="journal article" date="2023" name="G3 (Bethesda)">
        <title>Whole genome assemblies of Zophobas morio and Tenebrio molitor.</title>
        <authorList>
            <person name="Kaur S."/>
            <person name="Stinson S.A."/>
            <person name="diCenzo G.C."/>
        </authorList>
    </citation>
    <scope>NUCLEOTIDE SEQUENCE</scope>
    <source>
        <strain evidence="2">QUZm001</strain>
    </source>
</reference>
<evidence type="ECO:0000256" key="1">
    <source>
        <dbReference type="SAM" id="MobiDB-lite"/>
    </source>
</evidence>